<proteinExistence type="predicted"/>
<dbReference type="GO" id="GO:0008482">
    <property type="term" value="F:sulfite oxidase activity"/>
    <property type="evidence" value="ECO:0007669"/>
    <property type="project" value="TreeGrafter"/>
</dbReference>
<dbReference type="OrthoDB" id="9576at2157"/>
<dbReference type="STRING" id="1705562.AMS69_08555"/>
<feature type="domain" description="Moybdenum cofactor oxidoreductase dimerisation" evidence="4">
    <location>
        <begin position="406"/>
        <end position="489"/>
    </location>
</feature>
<dbReference type="InterPro" id="IPR014756">
    <property type="entry name" value="Ig_E-set"/>
</dbReference>
<gene>
    <name evidence="5" type="ORF">AMS69_08555</name>
</gene>
<dbReference type="PANTHER" id="PTHR19372">
    <property type="entry name" value="SULFITE REDUCTASE"/>
    <property type="match status" value="1"/>
</dbReference>
<dbReference type="Gene3D" id="2.60.40.650">
    <property type="match status" value="1"/>
</dbReference>
<feature type="transmembrane region" description="Helical" evidence="2">
    <location>
        <begin position="100"/>
        <end position="118"/>
    </location>
</feature>
<dbReference type="RefSeq" id="WP_053967638.1">
    <property type="nucleotide sequence ID" value="NZ_LIUF01000002.1"/>
</dbReference>
<dbReference type="InterPro" id="IPR005066">
    <property type="entry name" value="MoCF_OxRdtse_dimer"/>
</dbReference>
<dbReference type="SUPFAM" id="SSF81296">
    <property type="entry name" value="E set domains"/>
    <property type="match status" value="1"/>
</dbReference>
<dbReference type="Gene3D" id="3.90.420.10">
    <property type="entry name" value="Oxidoreductase, molybdopterin-binding domain"/>
    <property type="match status" value="1"/>
</dbReference>
<keyword evidence="2" id="KW-0472">Membrane</keyword>
<accession>A0A0M9AKK7</accession>
<dbReference type="SUPFAM" id="SSF56524">
    <property type="entry name" value="Oxidoreductase molybdopterin-binding domain"/>
    <property type="match status" value="1"/>
</dbReference>
<keyword evidence="2" id="KW-0812">Transmembrane</keyword>
<feature type="region of interest" description="Disordered" evidence="1">
    <location>
        <begin position="479"/>
        <end position="506"/>
    </location>
</feature>
<dbReference type="AlphaFoldDB" id="A0A0M9AKK7"/>
<dbReference type="GO" id="GO:0030151">
    <property type="term" value="F:molybdenum ion binding"/>
    <property type="evidence" value="ECO:0007669"/>
    <property type="project" value="InterPro"/>
</dbReference>
<dbReference type="PATRIC" id="fig|1705562.3.peg.2792"/>
<dbReference type="Proteomes" id="UP000037729">
    <property type="component" value="Unassembled WGS sequence"/>
</dbReference>
<feature type="transmembrane region" description="Helical" evidence="2">
    <location>
        <begin position="71"/>
        <end position="93"/>
    </location>
</feature>
<dbReference type="InterPro" id="IPR036374">
    <property type="entry name" value="OxRdtase_Mopterin-bd_sf"/>
</dbReference>
<name>A0A0M9AKK7_9EURY</name>
<dbReference type="CDD" id="cd02110">
    <property type="entry name" value="SO_family_Moco_dimer"/>
    <property type="match status" value="1"/>
</dbReference>
<feature type="domain" description="Oxidoreductase molybdopterin-binding" evidence="3">
    <location>
        <begin position="236"/>
        <end position="381"/>
    </location>
</feature>
<comment type="caution">
    <text evidence="5">The sequence shown here is derived from an EMBL/GenBank/DDBJ whole genome shotgun (WGS) entry which is preliminary data.</text>
</comment>
<feature type="transmembrane region" description="Helical" evidence="2">
    <location>
        <begin position="12"/>
        <end position="34"/>
    </location>
</feature>
<dbReference type="GO" id="GO:0043546">
    <property type="term" value="F:molybdopterin cofactor binding"/>
    <property type="evidence" value="ECO:0007669"/>
    <property type="project" value="TreeGrafter"/>
</dbReference>
<evidence type="ECO:0000256" key="1">
    <source>
        <dbReference type="SAM" id="MobiDB-lite"/>
    </source>
</evidence>
<protein>
    <submittedName>
        <fullName evidence="5">Sulfite oxidase</fullName>
    </submittedName>
</protein>
<evidence type="ECO:0000256" key="2">
    <source>
        <dbReference type="SAM" id="Phobius"/>
    </source>
</evidence>
<evidence type="ECO:0000259" key="4">
    <source>
        <dbReference type="Pfam" id="PF03404"/>
    </source>
</evidence>
<reference evidence="5 6" key="1">
    <citation type="submission" date="2015-08" db="EMBL/GenBank/DDBJ databases">
        <title>Genomes of Isolates from Cabo Rojo, PR.</title>
        <authorList>
            <person name="Sanchez-Nieves R.L."/>
            <person name="Montalvo-Rodriguez R."/>
        </authorList>
    </citation>
    <scope>NUCLEOTIDE SEQUENCE [LARGE SCALE GENOMIC DNA]</scope>
    <source>
        <strain evidence="5 6">SL3</strain>
    </source>
</reference>
<dbReference type="GO" id="GO:0006790">
    <property type="term" value="P:sulfur compound metabolic process"/>
    <property type="evidence" value="ECO:0007669"/>
    <property type="project" value="TreeGrafter"/>
</dbReference>
<evidence type="ECO:0000259" key="3">
    <source>
        <dbReference type="Pfam" id="PF00174"/>
    </source>
</evidence>
<organism evidence="5 6">
    <name type="scientific">Haloarcula rubripromontorii</name>
    <dbReference type="NCBI Taxonomy" id="1705562"/>
    <lineage>
        <taxon>Archaea</taxon>
        <taxon>Methanobacteriati</taxon>
        <taxon>Methanobacteriota</taxon>
        <taxon>Stenosarchaea group</taxon>
        <taxon>Halobacteria</taxon>
        <taxon>Halobacteriales</taxon>
        <taxon>Haloarculaceae</taxon>
        <taxon>Haloarcula</taxon>
    </lineage>
</organism>
<keyword evidence="6" id="KW-1185">Reference proteome</keyword>
<dbReference type="EMBL" id="LIUF01000002">
    <property type="protein sequence ID" value="KOX93957.1"/>
    <property type="molecule type" value="Genomic_DNA"/>
</dbReference>
<evidence type="ECO:0000313" key="6">
    <source>
        <dbReference type="Proteomes" id="UP000037729"/>
    </source>
</evidence>
<dbReference type="Pfam" id="PF00174">
    <property type="entry name" value="Oxidored_molyb"/>
    <property type="match status" value="1"/>
</dbReference>
<sequence>MTDDLLDSPGGRLLVSALAAVAGLAGSYAVTGYAPAFIASPIERTLARSMPGIVVSTAISTLGSLGQQLNLLFAIALAGLFIALAARAAILIGQLANNRALPVVGTAVVTWAVSVVLTGEVVLAAGPAVPAAAVVGLAQLLDGFSGSVSPISSKRRRALSTVGAAVAAATVGYTAGNRRSVATTGDDAPVLNAPGADLDDVDEKLAVAAESSLGFGDIDPLVSENFYEVDINSIDPQISAADWSLSITGAVEKEITLDYGDILEMDAENRFVTLRCVGESLNGYKTDNALWTGVPVDSLLEEAGVQSGCECVMLRAEDDYYEEFPIDALRGGMLAYGMNGKILPRGHGYPVRALVPGHWGEVNVKWISEIEVLDKEADGYWEKRGWQGTGPVNPVAKLHHESMLSDGRRRIGGPAYAGLRGVQRVEVSTDGGETWADATLSEQLPAADGNGPAEDAWRQWEYTYDPPSGGHTVVVRMVDQRGEVQPEEETDSYPSGASGWVSKQYS</sequence>
<dbReference type="Pfam" id="PF03404">
    <property type="entry name" value="Mo-co_dimer"/>
    <property type="match status" value="1"/>
</dbReference>
<dbReference type="GO" id="GO:0020037">
    <property type="term" value="F:heme binding"/>
    <property type="evidence" value="ECO:0007669"/>
    <property type="project" value="TreeGrafter"/>
</dbReference>
<dbReference type="PANTHER" id="PTHR19372:SF7">
    <property type="entry name" value="SULFITE OXIDASE, MITOCHONDRIAL"/>
    <property type="match status" value="1"/>
</dbReference>
<keyword evidence="2" id="KW-1133">Transmembrane helix</keyword>
<evidence type="ECO:0000313" key="5">
    <source>
        <dbReference type="EMBL" id="KOX93957.1"/>
    </source>
</evidence>
<dbReference type="InterPro" id="IPR000572">
    <property type="entry name" value="OxRdtase_Mopterin-bd_dom"/>
</dbReference>